<name>A0A5B9R0I7_9BACT</name>
<keyword evidence="2" id="KW-1185">Reference proteome</keyword>
<dbReference type="Proteomes" id="UP000325286">
    <property type="component" value="Chromosome"/>
</dbReference>
<dbReference type="AlphaFoldDB" id="A0A5B9R0I7"/>
<protein>
    <recommendedName>
        <fullName evidence="3">DUF4416 domain-containing protein</fullName>
    </recommendedName>
</protein>
<proteinExistence type="predicted"/>
<dbReference type="OrthoDB" id="9788989at2"/>
<accession>A0A5B9R0I7</accession>
<dbReference type="EMBL" id="CP042914">
    <property type="protein sequence ID" value="QEG42926.1"/>
    <property type="molecule type" value="Genomic_DNA"/>
</dbReference>
<evidence type="ECO:0008006" key="3">
    <source>
        <dbReference type="Google" id="ProtNLM"/>
    </source>
</evidence>
<organism evidence="1 2">
    <name type="scientific">Roseimaritima ulvae</name>
    <dbReference type="NCBI Taxonomy" id="980254"/>
    <lineage>
        <taxon>Bacteria</taxon>
        <taxon>Pseudomonadati</taxon>
        <taxon>Planctomycetota</taxon>
        <taxon>Planctomycetia</taxon>
        <taxon>Pirellulales</taxon>
        <taxon>Pirellulaceae</taxon>
        <taxon>Roseimaritima</taxon>
    </lineage>
</organism>
<dbReference type="RefSeq" id="WP_068132931.1">
    <property type="nucleotide sequence ID" value="NZ_CP042914.1"/>
</dbReference>
<gene>
    <name evidence="1" type="ORF">UC8_49680</name>
</gene>
<evidence type="ECO:0000313" key="2">
    <source>
        <dbReference type="Proteomes" id="UP000325286"/>
    </source>
</evidence>
<dbReference type="KEGG" id="rul:UC8_49680"/>
<dbReference type="Pfam" id="PF14385">
    <property type="entry name" value="DUF4416"/>
    <property type="match status" value="1"/>
</dbReference>
<evidence type="ECO:0000313" key="1">
    <source>
        <dbReference type="EMBL" id="QEG42926.1"/>
    </source>
</evidence>
<reference evidence="1 2" key="1">
    <citation type="submission" date="2019-08" db="EMBL/GenBank/DDBJ databases">
        <title>Deep-cultivation of Planctomycetes and their phenomic and genomic characterization uncovers novel biology.</title>
        <authorList>
            <person name="Wiegand S."/>
            <person name="Jogler M."/>
            <person name="Boedeker C."/>
            <person name="Pinto D."/>
            <person name="Vollmers J."/>
            <person name="Rivas-Marin E."/>
            <person name="Kohn T."/>
            <person name="Peeters S.H."/>
            <person name="Heuer A."/>
            <person name="Rast P."/>
            <person name="Oberbeckmann S."/>
            <person name="Bunk B."/>
            <person name="Jeske O."/>
            <person name="Meyerdierks A."/>
            <person name="Storesund J.E."/>
            <person name="Kallscheuer N."/>
            <person name="Luecker S."/>
            <person name="Lage O.M."/>
            <person name="Pohl T."/>
            <person name="Merkel B.J."/>
            <person name="Hornburger P."/>
            <person name="Mueller R.-W."/>
            <person name="Bruemmer F."/>
            <person name="Labrenz M."/>
            <person name="Spormann A.M."/>
            <person name="Op den Camp H."/>
            <person name="Overmann J."/>
            <person name="Amann R."/>
            <person name="Jetten M.S.M."/>
            <person name="Mascher T."/>
            <person name="Medema M.H."/>
            <person name="Devos D.P."/>
            <person name="Kaster A.-K."/>
            <person name="Ovreas L."/>
            <person name="Rohde M."/>
            <person name="Galperin M.Y."/>
            <person name="Jogler C."/>
        </authorList>
    </citation>
    <scope>NUCLEOTIDE SEQUENCE [LARGE SCALE GENOMIC DNA]</scope>
    <source>
        <strain evidence="1 2">UC8</strain>
    </source>
</reference>
<dbReference type="InterPro" id="IPR025529">
    <property type="entry name" value="DUF4416"/>
</dbReference>
<sequence>MAHRREPIPVVPIVAVISRYQEARDWAMTRLTERFGEIAECSEPQAFEASGYYDREMGEELQKQFVRFQPPTDPVKLATWKIWTNQLEAEFAAQFVSPAVPAESRPLNLDPGYVTEAKLVLATTKDRDHRIYLCDGIYAEVTLSYTGRRWTSHRWTYPDYRTELAIAFVERCRLQLREHLPGWQRKVLE</sequence>